<gene>
    <name evidence="2" type="ORF">Rsub_06968</name>
</gene>
<dbReference type="PANTHER" id="PTHR47215">
    <property type="match status" value="1"/>
</dbReference>
<dbReference type="Pfam" id="PF00175">
    <property type="entry name" value="NAD_binding_1"/>
    <property type="match status" value="1"/>
</dbReference>
<dbReference type="EMBL" id="BDRX01000050">
    <property type="protein sequence ID" value="GBF94346.1"/>
    <property type="molecule type" value="Genomic_DNA"/>
</dbReference>
<dbReference type="GO" id="GO:0016491">
    <property type="term" value="F:oxidoreductase activity"/>
    <property type="evidence" value="ECO:0007669"/>
    <property type="project" value="InterPro"/>
</dbReference>
<dbReference type="InterPro" id="IPR017927">
    <property type="entry name" value="FAD-bd_FR_type"/>
</dbReference>
<accession>A0A2V0P3A8</accession>
<name>A0A2V0P3A8_9CHLO</name>
<dbReference type="PANTHER" id="PTHR47215:SF1">
    <property type="entry name" value="F9L1.8 PROTEIN"/>
    <property type="match status" value="1"/>
</dbReference>
<dbReference type="InterPro" id="IPR017938">
    <property type="entry name" value="Riboflavin_synthase-like_b-brl"/>
</dbReference>
<dbReference type="FunCoup" id="A0A2V0P3A8">
    <property type="interactions" value="561"/>
</dbReference>
<reference evidence="2 3" key="1">
    <citation type="journal article" date="2018" name="Sci. Rep.">
        <title>Raphidocelis subcapitata (=Pseudokirchneriella subcapitata) provides an insight into genome evolution and environmental adaptations in the Sphaeropleales.</title>
        <authorList>
            <person name="Suzuki S."/>
            <person name="Yamaguchi H."/>
            <person name="Nakajima N."/>
            <person name="Kawachi M."/>
        </authorList>
    </citation>
    <scope>NUCLEOTIDE SEQUENCE [LARGE SCALE GENOMIC DNA]</scope>
    <source>
        <strain evidence="2 3">NIES-35</strain>
    </source>
</reference>
<evidence type="ECO:0000313" key="2">
    <source>
        <dbReference type="EMBL" id="GBF94346.1"/>
    </source>
</evidence>
<organism evidence="2 3">
    <name type="scientific">Raphidocelis subcapitata</name>
    <dbReference type="NCBI Taxonomy" id="307507"/>
    <lineage>
        <taxon>Eukaryota</taxon>
        <taxon>Viridiplantae</taxon>
        <taxon>Chlorophyta</taxon>
        <taxon>core chlorophytes</taxon>
        <taxon>Chlorophyceae</taxon>
        <taxon>CS clade</taxon>
        <taxon>Sphaeropleales</taxon>
        <taxon>Selenastraceae</taxon>
        <taxon>Raphidocelis</taxon>
    </lineage>
</organism>
<dbReference type="SUPFAM" id="SSF63380">
    <property type="entry name" value="Riboflavin synthase domain-like"/>
    <property type="match status" value="1"/>
</dbReference>
<dbReference type="PROSITE" id="PS51384">
    <property type="entry name" value="FAD_FR"/>
    <property type="match status" value="1"/>
</dbReference>
<proteinExistence type="predicted"/>
<evidence type="ECO:0000259" key="1">
    <source>
        <dbReference type="PROSITE" id="PS51384"/>
    </source>
</evidence>
<dbReference type="CDD" id="cd00322">
    <property type="entry name" value="FNR_like"/>
    <property type="match status" value="1"/>
</dbReference>
<dbReference type="InterPro" id="IPR039261">
    <property type="entry name" value="FNR_nucleotide-bd"/>
</dbReference>
<dbReference type="AlphaFoldDB" id="A0A2V0P3A8"/>
<dbReference type="Gene3D" id="3.40.50.80">
    <property type="entry name" value="Nucleotide-binding domain of ferredoxin-NADP reductase (FNR) module"/>
    <property type="match status" value="1"/>
</dbReference>
<comment type="caution">
    <text evidence="2">The sequence shown here is derived from an EMBL/GenBank/DDBJ whole genome shotgun (WGS) entry which is preliminary data.</text>
</comment>
<dbReference type="OrthoDB" id="1856718at2759"/>
<feature type="domain" description="FAD-binding FR-type" evidence="1">
    <location>
        <begin position="82"/>
        <end position="182"/>
    </location>
</feature>
<dbReference type="STRING" id="307507.A0A2V0P3A8"/>
<keyword evidence="3" id="KW-1185">Reference proteome</keyword>
<dbReference type="InterPro" id="IPR001433">
    <property type="entry name" value="OxRdtase_FAD/NAD-bd"/>
</dbReference>
<dbReference type="InParanoid" id="A0A2V0P3A8"/>
<dbReference type="Proteomes" id="UP000247498">
    <property type="component" value="Unassembled WGS sequence"/>
</dbReference>
<sequence>MMQQLARSTARTAARASAIAPRAAAPRVPLRCAAAAAPAPGPRAAPRAGAAAAAAPARPRAAAAVAGRRRSVRVAAGWGDPVEFKPATVLSSSKAATQLHKVLIDVGPEIAAGYTKGGQYLQIKVGDSKPGFFAIASPPDPNNQGVLEFLIKAAGDTAEKLVALPPGAAVDVSPVQGKGFPIEKLDGADSVLIFATGSGISPVRAVIESGALEGKSTRLFWGTRSPEATAYAERIPEWRSLGVDVVQVFSEGDGGRYVQDAFASDKRLGADPSKVSVLLCGQKPMSEAVRALMAEAGVAEGAILTNF</sequence>
<evidence type="ECO:0000313" key="3">
    <source>
        <dbReference type="Proteomes" id="UP000247498"/>
    </source>
</evidence>
<dbReference type="SUPFAM" id="SSF52343">
    <property type="entry name" value="Ferredoxin reductase-like, C-terminal NADP-linked domain"/>
    <property type="match status" value="1"/>
</dbReference>
<protein>
    <recommendedName>
        <fullName evidence="1">FAD-binding FR-type domain-containing protein</fullName>
    </recommendedName>
</protein>